<sequence length="542" mass="61392">MLSRATQALMWKPRNSTFCAATLVGRQYEMIVYISTVHEITFIQDGDWSGSRTPMWTTVFEGDESEQPFEDVVRSHSLDDHVLDSDTDVRALNEVEFDNTMMPSPLLTIDHSQTAEEISTPLKMLLPPARSTPEITITADDEKIDSEDEESGSEDDDEYPDKVVAAPMAPNPTYEEVEQECQKQEQFGKEVLQQIQAFGEAANDEFDVQWAKTTLQKTRQQESVEESPIETSGPSICEIASISNQNHDIPLEIAVEEERKNPFLESPEDEDVAVDMEEMDICKAAQLYQTQSLFSHRPGPVYTIPEDANECDGTIENSDSRMIAREKKRQTARSVTNLIIGMYDQTAYPPYNMPTASRTSEYGNNKFKHIVNNIRIASDFCNYPISPFFHRLHLVCVNFILMICTNNANLRFINHDFWSFLFNSPFCNVDSGQQPLHLAALTLLFTIKFSTFYLRFFLPLLFSSATFDFITDNRITSVLWTNNASTMQFDIYFGHFVVFVSSPSSAARSNTVSDVPPSIGASIDKTMADIESLVVMVFSYLQ</sequence>
<evidence type="ECO:0000313" key="2">
    <source>
        <dbReference type="EMBL" id="KJH50023.1"/>
    </source>
</evidence>
<feature type="compositionally biased region" description="Acidic residues" evidence="1">
    <location>
        <begin position="142"/>
        <end position="159"/>
    </location>
</feature>
<evidence type="ECO:0000313" key="3">
    <source>
        <dbReference type="Proteomes" id="UP000053766"/>
    </source>
</evidence>
<dbReference type="AlphaFoldDB" id="A0A0D8XZD1"/>
<dbReference type="OrthoDB" id="5872711at2759"/>
<dbReference type="EMBL" id="KN716217">
    <property type="protein sequence ID" value="KJH50023.1"/>
    <property type="molecule type" value="Genomic_DNA"/>
</dbReference>
<reference evidence="3" key="2">
    <citation type="journal article" date="2016" name="Sci. Rep.">
        <title>Dictyocaulus viviparus genome, variome and transcriptome elucidate lungworm biology and support future intervention.</title>
        <authorList>
            <person name="McNulty S.N."/>
            <person name="Strube C."/>
            <person name="Rosa B.A."/>
            <person name="Martin J.C."/>
            <person name="Tyagi R."/>
            <person name="Choi Y.J."/>
            <person name="Wang Q."/>
            <person name="Hallsworth Pepin K."/>
            <person name="Zhang X."/>
            <person name="Ozersky P."/>
            <person name="Wilson R.K."/>
            <person name="Sternberg P.W."/>
            <person name="Gasser R.B."/>
            <person name="Mitreva M."/>
        </authorList>
    </citation>
    <scope>NUCLEOTIDE SEQUENCE [LARGE SCALE GENOMIC DNA]</scope>
    <source>
        <strain evidence="3">HannoverDv2000</strain>
    </source>
</reference>
<dbReference type="Proteomes" id="UP000053766">
    <property type="component" value="Unassembled WGS sequence"/>
</dbReference>
<accession>A0A0D8XZD1</accession>
<evidence type="ECO:0000256" key="1">
    <source>
        <dbReference type="SAM" id="MobiDB-lite"/>
    </source>
</evidence>
<gene>
    <name evidence="2" type="ORF">DICVIV_03824</name>
</gene>
<protein>
    <submittedName>
        <fullName evidence="2">Uncharacterized protein</fullName>
    </submittedName>
</protein>
<reference evidence="2 3" key="1">
    <citation type="submission" date="2013-11" db="EMBL/GenBank/DDBJ databases">
        <title>Draft genome of the bovine lungworm Dictyocaulus viviparus.</title>
        <authorList>
            <person name="Mitreva M."/>
        </authorList>
    </citation>
    <scope>NUCLEOTIDE SEQUENCE [LARGE SCALE GENOMIC DNA]</scope>
    <source>
        <strain evidence="2 3">HannoverDv2000</strain>
    </source>
</reference>
<keyword evidence="3" id="KW-1185">Reference proteome</keyword>
<feature type="region of interest" description="Disordered" evidence="1">
    <location>
        <begin position="134"/>
        <end position="161"/>
    </location>
</feature>
<name>A0A0D8XZD1_DICVI</name>
<dbReference type="STRING" id="29172.A0A0D8XZD1"/>
<proteinExistence type="predicted"/>
<organism evidence="2 3">
    <name type="scientific">Dictyocaulus viviparus</name>
    <name type="common">Bovine lungworm</name>
    <dbReference type="NCBI Taxonomy" id="29172"/>
    <lineage>
        <taxon>Eukaryota</taxon>
        <taxon>Metazoa</taxon>
        <taxon>Ecdysozoa</taxon>
        <taxon>Nematoda</taxon>
        <taxon>Chromadorea</taxon>
        <taxon>Rhabditida</taxon>
        <taxon>Rhabditina</taxon>
        <taxon>Rhabditomorpha</taxon>
        <taxon>Strongyloidea</taxon>
        <taxon>Metastrongylidae</taxon>
        <taxon>Dictyocaulus</taxon>
    </lineage>
</organism>